<dbReference type="GO" id="GO:0008081">
    <property type="term" value="F:phosphoric diester hydrolase activity"/>
    <property type="evidence" value="ECO:0007669"/>
    <property type="project" value="InterPro"/>
</dbReference>
<dbReference type="Proteomes" id="UP000595917">
    <property type="component" value="Chromosome"/>
</dbReference>
<dbReference type="PANTHER" id="PTHR46211:SF14">
    <property type="entry name" value="GLYCEROPHOSPHODIESTER PHOSPHODIESTERASE"/>
    <property type="match status" value="1"/>
</dbReference>
<accession>A0A7T7XKX1</accession>
<dbReference type="Pfam" id="PF03009">
    <property type="entry name" value="GDPD"/>
    <property type="match status" value="1"/>
</dbReference>
<gene>
    <name evidence="2" type="ORF">JFL75_15420</name>
</gene>
<dbReference type="InterPro" id="IPR017946">
    <property type="entry name" value="PLC-like_Pdiesterase_TIM-brl"/>
</dbReference>
<evidence type="ECO:0000313" key="2">
    <source>
        <dbReference type="EMBL" id="QQO08309.1"/>
    </source>
</evidence>
<feature type="domain" description="GP-PDE" evidence="1">
    <location>
        <begin position="1"/>
        <end position="238"/>
    </location>
</feature>
<sequence>MKVIAHRGYSGLYPENTMLAFKKAAEAGCDGIEMDVQLSKDGQVVIIHDETVDRVTGSSGLVRELTVHELQKLNASGKFGEQFGFNTIPTLDEYCGWVKNLGIFTNIELKCNQFFYEGLAEETITVVKKHGIEDRVLFSSFNHVSLLDCKKIAPGIPCGILVAGNGIGNAGYYAASHGLEYYHPDIETLTREAVEDCRSRGIKLNVYTVNDMEGLITLKTLGCDGIITNFPDVCKKWLDSV</sequence>
<dbReference type="PROSITE" id="PS51704">
    <property type="entry name" value="GP_PDE"/>
    <property type="match status" value="1"/>
</dbReference>
<name>A0A7T7XKX1_9SPIR</name>
<reference evidence="2" key="1">
    <citation type="submission" date="2021-01" db="EMBL/GenBank/DDBJ databases">
        <title>Description of Breznakiella homolactica.</title>
        <authorList>
            <person name="Song Y."/>
            <person name="Brune A."/>
        </authorList>
    </citation>
    <scope>NUCLEOTIDE SEQUENCE</scope>
    <source>
        <strain evidence="2">RmG30</strain>
    </source>
</reference>
<dbReference type="SUPFAM" id="SSF51695">
    <property type="entry name" value="PLC-like phosphodiesterases"/>
    <property type="match status" value="1"/>
</dbReference>
<keyword evidence="3" id="KW-1185">Reference proteome</keyword>
<dbReference type="PROSITE" id="PS50007">
    <property type="entry name" value="PIPLC_X_DOMAIN"/>
    <property type="match status" value="1"/>
</dbReference>
<dbReference type="RefSeq" id="WP_215625615.1">
    <property type="nucleotide sequence ID" value="NZ_CP067089.2"/>
</dbReference>
<organism evidence="2 3">
    <name type="scientific">Breznakiella homolactica</name>
    <dbReference type="NCBI Taxonomy" id="2798577"/>
    <lineage>
        <taxon>Bacteria</taxon>
        <taxon>Pseudomonadati</taxon>
        <taxon>Spirochaetota</taxon>
        <taxon>Spirochaetia</taxon>
        <taxon>Spirochaetales</taxon>
        <taxon>Breznakiellaceae</taxon>
        <taxon>Breznakiella</taxon>
    </lineage>
</organism>
<evidence type="ECO:0000313" key="3">
    <source>
        <dbReference type="Proteomes" id="UP000595917"/>
    </source>
</evidence>
<protein>
    <submittedName>
        <fullName evidence="2">Glycerophosphodiester phosphodiesterase</fullName>
    </submittedName>
</protein>
<dbReference type="PANTHER" id="PTHR46211">
    <property type="entry name" value="GLYCEROPHOSPHORYL DIESTER PHOSPHODIESTERASE"/>
    <property type="match status" value="1"/>
</dbReference>
<proteinExistence type="predicted"/>
<dbReference type="CDD" id="cd08563">
    <property type="entry name" value="GDPD_TtGDE_like"/>
    <property type="match status" value="1"/>
</dbReference>
<dbReference type="Gene3D" id="3.20.20.190">
    <property type="entry name" value="Phosphatidylinositol (PI) phosphodiesterase"/>
    <property type="match status" value="1"/>
</dbReference>
<dbReference type="KEGG" id="bhc:JFL75_15420"/>
<dbReference type="InterPro" id="IPR030395">
    <property type="entry name" value="GP_PDE_dom"/>
</dbReference>
<dbReference type="AlphaFoldDB" id="A0A7T7XKX1"/>
<evidence type="ECO:0000259" key="1">
    <source>
        <dbReference type="PROSITE" id="PS51704"/>
    </source>
</evidence>
<dbReference type="GO" id="GO:0006629">
    <property type="term" value="P:lipid metabolic process"/>
    <property type="evidence" value="ECO:0007669"/>
    <property type="project" value="InterPro"/>
</dbReference>
<dbReference type="EMBL" id="CP067089">
    <property type="protein sequence ID" value="QQO08309.1"/>
    <property type="molecule type" value="Genomic_DNA"/>
</dbReference>